<comment type="caution">
    <text evidence="2">The sequence shown here is derived from an EMBL/GenBank/DDBJ whole genome shotgun (WGS) entry which is preliminary data.</text>
</comment>
<feature type="compositionally biased region" description="Basic and acidic residues" evidence="1">
    <location>
        <begin position="318"/>
        <end position="342"/>
    </location>
</feature>
<keyword evidence="3" id="KW-1185">Reference proteome</keyword>
<proteinExistence type="predicted"/>
<organism evidence="2 3">
    <name type="scientific">Mycobacterium haemophilum</name>
    <dbReference type="NCBI Taxonomy" id="29311"/>
    <lineage>
        <taxon>Bacteria</taxon>
        <taxon>Bacillati</taxon>
        <taxon>Actinomycetota</taxon>
        <taxon>Actinomycetes</taxon>
        <taxon>Mycobacteriales</taxon>
        <taxon>Mycobacteriaceae</taxon>
        <taxon>Mycobacterium</taxon>
    </lineage>
</organism>
<feature type="compositionally biased region" description="Gly residues" evidence="1">
    <location>
        <begin position="499"/>
        <end position="511"/>
    </location>
</feature>
<gene>
    <name evidence="2" type="ORF">ABH38_19030</name>
</gene>
<dbReference type="AlphaFoldDB" id="A0A0I9USH1"/>
<dbReference type="EMBL" id="LDPR01000027">
    <property type="protein sequence ID" value="KLO34393.1"/>
    <property type="molecule type" value="Genomic_DNA"/>
</dbReference>
<name>A0A0I9USH1_9MYCO</name>
<evidence type="ECO:0000256" key="1">
    <source>
        <dbReference type="SAM" id="MobiDB-lite"/>
    </source>
</evidence>
<dbReference type="Gene3D" id="1.20.1260.20">
    <property type="entry name" value="PPE superfamily"/>
    <property type="match status" value="1"/>
</dbReference>
<feature type="compositionally biased region" description="Low complexity" evidence="1">
    <location>
        <begin position="474"/>
        <end position="498"/>
    </location>
</feature>
<feature type="region of interest" description="Disordered" evidence="1">
    <location>
        <begin position="279"/>
        <end position="350"/>
    </location>
</feature>
<feature type="compositionally biased region" description="Basic residues" evidence="1">
    <location>
        <begin position="554"/>
        <end position="565"/>
    </location>
</feature>
<accession>A0A0I9USH1</accession>
<evidence type="ECO:0000313" key="2">
    <source>
        <dbReference type="EMBL" id="KLO34393.1"/>
    </source>
</evidence>
<sequence>MDLWVDPDGLRADSGALDASGHPNAPASVCQAAAGDSVSAYLSGALSAWSHSLHLLHEHAGQQRAIGGMAIAGTAADLASADDENAAAVGGIMDGSAPIAGGSPTAPSAGNLPALPAPLLPTIPTMATPPPMSAEQVAAQVHSGPGPQSLRTFATHIRNTLAPSVLHAAHEARRTGTSVAQNWVDGQQRAATNIARHADWLESSLHTQVLALARAADDVATHTETLIRSTPRPEEFTDLRQRLEVALANYNASGGANAAQVQALSTELTRKRAAAMSAMQGFSTAAPPTVSGAAKPPQPAPPIVHNPDEPAQTLNPHGHPESGGDHDGTAEGRGHHGGRDDYNTDGLGSLDHLPAGAAAALGNPPHAAPLAGADPNSASMLAQVAGVVMGAGTGVVGQVTHSLGGASPLSALSSLSSLPGMGGGMPHMGTPQMPMPDTGGGSGSPSDGAGSDFGSGGTSPAGGAGDGGGGGGAAMSSSSPAVGPSVGSGLTVGSPATGGSTGGGPSGGGLGMMPPMIGGMGGKQDEGRKSEERRRVVERPMPNTEPVFGEVRRETRRRRAPDKKT</sequence>
<reference evidence="2 3" key="1">
    <citation type="submission" date="2015-05" db="EMBL/GenBank/DDBJ databases">
        <title>Genome sequence of Mycobacterium haemophilum.</title>
        <authorList>
            <person name="Greninger A.L."/>
            <person name="Cunningham G."/>
            <person name="Miller S."/>
        </authorList>
    </citation>
    <scope>NUCLEOTIDE SEQUENCE [LARGE SCALE GENOMIC DNA]</scope>
    <source>
        <strain evidence="3">UC1</strain>
    </source>
</reference>
<dbReference type="InterPro" id="IPR038332">
    <property type="entry name" value="PPE_sf"/>
</dbReference>
<feature type="compositionally biased region" description="Gly residues" evidence="1">
    <location>
        <begin position="451"/>
        <end position="473"/>
    </location>
</feature>
<dbReference type="Proteomes" id="UP000036334">
    <property type="component" value="Unassembled WGS sequence"/>
</dbReference>
<dbReference type="PATRIC" id="fig|29311.18.peg.3165"/>
<feature type="compositionally biased region" description="Low complexity" evidence="1">
    <location>
        <begin position="427"/>
        <end position="437"/>
    </location>
</feature>
<feature type="region of interest" description="Disordered" evidence="1">
    <location>
        <begin position="415"/>
        <end position="565"/>
    </location>
</feature>
<dbReference type="OrthoDB" id="4763896at2"/>
<protein>
    <recommendedName>
        <fullName evidence="4">PPE family domain-containing protein</fullName>
    </recommendedName>
</protein>
<evidence type="ECO:0008006" key="4">
    <source>
        <dbReference type="Google" id="ProtNLM"/>
    </source>
</evidence>
<feature type="compositionally biased region" description="Basic and acidic residues" evidence="1">
    <location>
        <begin position="523"/>
        <end position="538"/>
    </location>
</feature>
<evidence type="ECO:0000313" key="3">
    <source>
        <dbReference type="Proteomes" id="UP000036334"/>
    </source>
</evidence>
<dbReference type="RefSeq" id="WP_047316787.1">
    <property type="nucleotide sequence ID" value="NZ_LDPQ01000039.1"/>
</dbReference>